<dbReference type="NCBIfam" id="TIGR02177">
    <property type="entry name" value="PorB_KorB"/>
    <property type="match status" value="1"/>
</dbReference>
<reference evidence="12 13" key="1">
    <citation type="journal article" date="2016" name="Nat. Commun.">
        <title>Thousands of microbial genomes shed light on interconnected biogeochemical processes in an aquifer system.</title>
        <authorList>
            <person name="Anantharaman K."/>
            <person name="Brown C.T."/>
            <person name="Hug L.A."/>
            <person name="Sharon I."/>
            <person name="Castelle C.J."/>
            <person name="Probst A.J."/>
            <person name="Thomas B.C."/>
            <person name="Singh A."/>
            <person name="Wilkins M.J."/>
            <person name="Karaoz U."/>
            <person name="Brodie E.L."/>
            <person name="Williams K.H."/>
            <person name="Hubbard S.S."/>
            <person name="Banfield J.F."/>
        </authorList>
    </citation>
    <scope>NUCLEOTIDE SEQUENCE [LARGE SCALE GENOMIC DNA]</scope>
</reference>
<keyword evidence="7" id="KW-0408">Iron</keyword>
<comment type="cofactor">
    <cofactor evidence="3">
        <name>[4Fe-4S] cluster</name>
        <dbReference type="ChEBI" id="CHEBI:49883"/>
    </cofactor>
</comment>
<evidence type="ECO:0000313" key="12">
    <source>
        <dbReference type="EMBL" id="OGG16929.1"/>
    </source>
</evidence>
<keyword evidence="9" id="KW-0786">Thiamine pyrophosphate</keyword>
<evidence type="ECO:0000256" key="9">
    <source>
        <dbReference type="ARBA" id="ARBA00023052"/>
    </source>
</evidence>
<dbReference type="InterPro" id="IPR011766">
    <property type="entry name" value="TPP_enzyme_TPP-bd"/>
</dbReference>
<comment type="caution">
    <text evidence="12">The sequence shown here is derived from an EMBL/GenBank/DDBJ whole genome shotgun (WGS) entry which is preliminary data.</text>
</comment>
<keyword evidence="4" id="KW-0479">Metal-binding</keyword>
<dbReference type="CDD" id="cd03375">
    <property type="entry name" value="TPP_OGFOR"/>
    <property type="match status" value="1"/>
</dbReference>
<dbReference type="STRING" id="1798382.A3D77_05995"/>
<evidence type="ECO:0000313" key="13">
    <source>
        <dbReference type="Proteomes" id="UP000176923"/>
    </source>
</evidence>
<dbReference type="EMBL" id="MFJL01000005">
    <property type="protein sequence ID" value="OGG16929.1"/>
    <property type="molecule type" value="Genomic_DNA"/>
</dbReference>
<evidence type="ECO:0000256" key="6">
    <source>
        <dbReference type="ARBA" id="ARBA00023002"/>
    </source>
</evidence>
<dbReference type="PANTHER" id="PTHR48084">
    <property type="entry name" value="2-OXOGLUTARATE OXIDOREDUCTASE SUBUNIT KORB-RELATED"/>
    <property type="match status" value="1"/>
</dbReference>
<proteinExistence type="predicted"/>
<keyword evidence="5" id="KW-0460">Magnesium</keyword>
<keyword evidence="8" id="KW-0411">Iron-sulfur</keyword>
<evidence type="ECO:0000256" key="4">
    <source>
        <dbReference type="ARBA" id="ARBA00022723"/>
    </source>
</evidence>
<name>A0A1F5ZWS4_9BACT</name>
<keyword evidence="6" id="KW-0560">Oxidoreductase</keyword>
<evidence type="ECO:0000256" key="1">
    <source>
        <dbReference type="ARBA" id="ARBA00001946"/>
    </source>
</evidence>
<dbReference type="Pfam" id="PF12367">
    <property type="entry name" value="PFO_beta_C"/>
    <property type="match status" value="1"/>
</dbReference>
<dbReference type="InterPro" id="IPR011896">
    <property type="entry name" value="OFOB"/>
</dbReference>
<evidence type="ECO:0000256" key="5">
    <source>
        <dbReference type="ARBA" id="ARBA00022842"/>
    </source>
</evidence>
<dbReference type="Gene3D" id="3.40.50.970">
    <property type="match status" value="1"/>
</dbReference>
<dbReference type="InterPro" id="IPR051457">
    <property type="entry name" value="2-oxoacid:Fd_oxidoreductase"/>
</dbReference>
<dbReference type="GO" id="GO:0051536">
    <property type="term" value="F:iron-sulfur cluster binding"/>
    <property type="evidence" value="ECO:0007669"/>
    <property type="project" value="UniProtKB-KW"/>
</dbReference>
<evidence type="ECO:0000256" key="7">
    <source>
        <dbReference type="ARBA" id="ARBA00023004"/>
    </source>
</evidence>
<evidence type="ECO:0000259" key="11">
    <source>
        <dbReference type="Pfam" id="PF12367"/>
    </source>
</evidence>
<accession>A0A1F5ZWS4</accession>
<dbReference type="AlphaFoldDB" id="A0A1F5ZWS4"/>
<evidence type="ECO:0000259" key="10">
    <source>
        <dbReference type="Pfam" id="PF02775"/>
    </source>
</evidence>
<dbReference type="InterPro" id="IPR032686">
    <property type="entry name" value="PFO_beta_C"/>
</dbReference>
<protein>
    <submittedName>
        <fullName evidence="12">2-oxoacid ferredoxin oxidoreductase</fullName>
    </submittedName>
</protein>
<dbReference type="GO" id="GO:0016625">
    <property type="term" value="F:oxidoreductase activity, acting on the aldehyde or oxo group of donors, iron-sulfur protein as acceptor"/>
    <property type="evidence" value="ECO:0007669"/>
    <property type="project" value="UniProtKB-ARBA"/>
</dbReference>
<dbReference type="GO" id="GO:0045333">
    <property type="term" value="P:cellular respiration"/>
    <property type="evidence" value="ECO:0007669"/>
    <property type="project" value="UniProtKB-ARBA"/>
</dbReference>
<evidence type="ECO:0000256" key="8">
    <source>
        <dbReference type="ARBA" id="ARBA00023014"/>
    </source>
</evidence>
<feature type="domain" description="Pyruvate ferredoxin oxidoreductase beta subunit C-terminal" evidence="11">
    <location>
        <begin position="199"/>
        <end position="262"/>
    </location>
</feature>
<sequence length="285" mass="31558">MISTSTFNTPCTPNWCPGCGDFGIWSALRRALSNLGWKPSDFVMVYGIGCHGHMVNFLKSYAFETLHGRPIPVAEGIKLANNKLNVIVMAGDGDTFGEGTNHLVHAARRNIDITMILHDNQVYGLTTGQTAPTAQKGFKTKSTPYGVLEEPVNPIGIAVAAGATFIARGFAGDIPFTQSLIEQAIAHKGFSFIDVFQPCVTFNKINTYQWFSDHTYYLPKEYGANDRGEAYKKALEWGDKIPLGILYKEEKPTYEDGIPQIKDKPIIETPLPTREIMDAFINEFI</sequence>
<gene>
    <name evidence="12" type="ORF">A3D77_05995</name>
</gene>
<dbReference type="Pfam" id="PF02775">
    <property type="entry name" value="TPP_enzyme_C"/>
    <property type="match status" value="1"/>
</dbReference>
<dbReference type="GO" id="GO:0046872">
    <property type="term" value="F:metal ion binding"/>
    <property type="evidence" value="ECO:0007669"/>
    <property type="project" value="UniProtKB-KW"/>
</dbReference>
<dbReference type="PANTHER" id="PTHR48084:SF4">
    <property type="entry name" value="2-OXOGLUTARATE OXIDOREDUCTASE SUBUNIT KORB"/>
    <property type="match status" value="1"/>
</dbReference>
<dbReference type="GO" id="GO:0030976">
    <property type="term" value="F:thiamine pyrophosphate binding"/>
    <property type="evidence" value="ECO:0007669"/>
    <property type="project" value="InterPro"/>
</dbReference>
<feature type="domain" description="Thiamine pyrophosphate enzyme TPP-binding" evidence="10">
    <location>
        <begin position="48"/>
        <end position="195"/>
    </location>
</feature>
<comment type="cofactor">
    <cofactor evidence="1">
        <name>Mg(2+)</name>
        <dbReference type="ChEBI" id="CHEBI:18420"/>
    </cofactor>
</comment>
<dbReference type="SUPFAM" id="SSF52518">
    <property type="entry name" value="Thiamin diphosphate-binding fold (THDP-binding)"/>
    <property type="match status" value="1"/>
</dbReference>
<evidence type="ECO:0000256" key="2">
    <source>
        <dbReference type="ARBA" id="ARBA00001964"/>
    </source>
</evidence>
<organism evidence="12 13">
    <name type="scientific">Candidatus Gottesmanbacteria bacterium RIFCSPHIGHO2_02_FULL_39_11</name>
    <dbReference type="NCBI Taxonomy" id="1798382"/>
    <lineage>
        <taxon>Bacteria</taxon>
        <taxon>Candidatus Gottesmaniibacteriota</taxon>
    </lineage>
</organism>
<comment type="cofactor">
    <cofactor evidence="2">
        <name>thiamine diphosphate</name>
        <dbReference type="ChEBI" id="CHEBI:58937"/>
    </cofactor>
</comment>
<dbReference type="Proteomes" id="UP000176923">
    <property type="component" value="Unassembled WGS sequence"/>
</dbReference>
<dbReference type="InterPro" id="IPR029061">
    <property type="entry name" value="THDP-binding"/>
</dbReference>
<evidence type="ECO:0000256" key="3">
    <source>
        <dbReference type="ARBA" id="ARBA00001966"/>
    </source>
</evidence>